<dbReference type="AlphaFoldDB" id="A0A5J4WXC7"/>
<sequence length="88" mass="9993">MLFFVFLCSAPLAFRAKNSDLFFDFLYFMMDVARAKPDVPIDAHFPRRSNQKVSDEMNSMGQQKIPGQKVTAIVGYLPFNNSNPMPLA</sequence>
<protein>
    <submittedName>
        <fullName evidence="1">Uncharacterized protein</fullName>
    </submittedName>
</protein>
<organism evidence="1 3">
    <name type="scientific">Streblomastix strix</name>
    <dbReference type="NCBI Taxonomy" id="222440"/>
    <lineage>
        <taxon>Eukaryota</taxon>
        <taxon>Metamonada</taxon>
        <taxon>Preaxostyla</taxon>
        <taxon>Oxymonadida</taxon>
        <taxon>Streblomastigidae</taxon>
        <taxon>Streblomastix</taxon>
    </lineage>
</organism>
<evidence type="ECO:0000313" key="3">
    <source>
        <dbReference type="Proteomes" id="UP000324800"/>
    </source>
</evidence>
<reference evidence="1 3" key="1">
    <citation type="submission" date="2019-03" db="EMBL/GenBank/DDBJ databases">
        <title>Single cell metagenomics reveals metabolic interactions within the superorganism composed of flagellate Streblomastix strix and complex community of Bacteroidetes bacteria on its surface.</title>
        <authorList>
            <person name="Treitli S.C."/>
            <person name="Kolisko M."/>
            <person name="Husnik F."/>
            <person name="Keeling P."/>
            <person name="Hampl V."/>
        </authorList>
    </citation>
    <scope>NUCLEOTIDE SEQUENCE [LARGE SCALE GENOMIC DNA]</scope>
    <source>
        <strain evidence="1">ST1C</strain>
    </source>
</reference>
<gene>
    <name evidence="1" type="ORF">EZS28_004980</name>
    <name evidence="2" type="ORF">EZS28_004983</name>
</gene>
<name>A0A5J4WXC7_9EUKA</name>
<dbReference type="EMBL" id="SNRW01000740">
    <property type="protein sequence ID" value="KAA6399493.1"/>
    <property type="molecule type" value="Genomic_DNA"/>
</dbReference>
<proteinExistence type="predicted"/>
<evidence type="ECO:0000313" key="2">
    <source>
        <dbReference type="EMBL" id="KAA6399493.1"/>
    </source>
</evidence>
<comment type="caution">
    <text evidence="1">The sequence shown here is derived from an EMBL/GenBank/DDBJ whole genome shotgun (WGS) entry which is preliminary data.</text>
</comment>
<accession>A0A5J4WXC7</accession>
<dbReference type="EMBL" id="SNRW01000740">
    <property type="protein sequence ID" value="KAA6399490.1"/>
    <property type="molecule type" value="Genomic_DNA"/>
</dbReference>
<dbReference type="Proteomes" id="UP000324800">
    <property type="component" value="Unassembled WGS sequence"/>
</dbReference>
<evidence type="ECO:0000313" key="1">
    <source>
        <dbReference type="EMBL" id="KAA6399490.1"/>
    </source>
</evidence>